<organism evidence="2 3">
    <name type="scientific">Pelobium manganitolerans</name>
    <dbReference type="NCBI Taxonomy" id="1842495"/>
    <lineage>
        <taxon>Bacteria</taxon>
        <taxon>Pseudomonadati</taxon>
        <taxon>Bacteroidota</taxon>
        <taxon>Sphingobacteriia</taxon>
        <taxon>Sphingobacteriales</taxon>
        <taxon>Sphingobacteriaceae</taxon>
        <taxon>Pelobium</taxon>
    </lineage>
</organism>
<dbReference type="Proteomes" id="UP000283433">
    <property type="component" value="Unassembled WGS sequence"/>
</dbReference>
<evidence type="ECO:0000313" key="3">
    <source>
        <dbReference type="Proteomes" id="UP000283433"/>
    </source>
</evidence>
<dbReference type="EMBL" id="MBTA01000025">
    <property type="protein sequence ID" value="RKD15184.1"/>
    <property type="molecule type" value="Genomic_DNA"/>
</dbReference>
<accession>A0A419S4Y4</accession>
<dbReference type="SUPFAM" id="SSF52821">
    <property type="entry name" value="Rhodanese/Cell cycle control phosphatase"/>
    <property type="match status" value="1"/>
</dbReference>
<feature type="signal peptide" evidence="1">
    <location>
        <begin position="1"/>
        <end position="21"/>
    </location>
</feature>
<protein>
    <recommendedName>
        <fullName evidence="4">Rhodanese domain-containing protein</fullName>
    </recommendedName>
</protein>
<evidence type="ECO:0008006" key="4">
    <source>
        <dbReference type="Google" id="ProtNLM"/>
    </source>
</evidence>
<comment type="caution">
    <text evidence="2">The sequence shown here is derived from an EMBL/GenBank/DDBJ whole genome shotgun (WGS) entry which is preliminary data.</text>
</comment>
<sequence>MQKTTLITFVLTLFVAFTSWAQFPAKPQLVKDPWTRTDLMAPASLAAMIKNPKGSKPLIFNIGVVENIKGARNMGGASEKENLDRFKKALSSIPKASTVVVYCGCCPFDRCPNIRPAFTALKAAGFKNGKLLNLATNIKVDWINKGYPVE</sequence>
<evidence type="ECO:0000256" key="1">
    <source>
        <dbReference type="SAM" id="SignalP"/>
    </source>
</evidence>
<proteinExistence type="predicted"/>
<keyword evidence="3" id="KW-1185">Reference proteome</keyword>
<dbReference type="AlphaFoldDB" id="A0A419S4Y4"/>
<gene>
    <name evidence="2" type="ORF">BCY91_06610</name>
</gene>
<dbReference type="RefSeq" id="WP_120182084.1">
    <property type="nucleotide sequence ID" value="NZ_MBTA01000025.1"/>
</dbReference>
<reference evidence="2 3" key="1">
    <citation type="submission" date="2016-07" db="EMBL/GenBank/DDBJ databases">
        <title>Genome of Pelobium manganitolerans.</title>
        <authorList>
            <person name="Wu S."/>
            <person name="Wang G."/>
        </authorList>
    </citation>
    <scope>NUCLEOTIDE SEQUENCE [LARGE SCALE GENOMIC DNA]</scope>
    <source>
        <strain evidence="2 3">YS-25</strain>
    </source>
</reference>
<name>A0A419S4Y4_9SPHI</name>
<dbReference type="Gene3D" id="3.40.250.10">
    <property type="entry name" value="Rhodanese-like domain"/>
    <property type="match status" value="1"/>
</dbReference>
<feature type="chain" id="PRO_5019122734" description="Rhodanese domain-containing protein" evidence="1">
    <location>
        <begin position="22"/>
        <end position="150"/>
    </location>
</feature>
<evidence type="ECO:0000313" key="2">
    <source>
        <dbReference type="EMBL" id="RKD15184.1"/>
    </source>
</evidence>
<keyword evidence="1" id="KW-0732">Signal</keyword>
<dbReference type="InterPro" id="IPR036873">
    <property type="entry name" value="Rhodanese-like_dom_sf"/>
</dbReference>
<dbReference type="OrthoDB" id="760650at2"/>